<evidence type="ECO:0000259" key="1">
    <source>
        <dbReference type="Pfam" id="PF00483"/>
    </source>
</evidence>
<feature type="domain" description="MannoseP isomerase/GMP-like beta-helix" evidence="2">
    <location>
        <begin position="194"/>
        <end position="249"/>
    </location>
</feature>
<organism evidence="3">
    <name type="scientific">marine sediment metagenome</name>
    <dbReference type="NCBI Taxonomy" id="412755"/>
    <lineage>
        <taxon>unclassified sequences</taxon>
        <taxon>metagenomes</taxon>
        <taxon>ecological metagenomes</taxon>
    </lineage>
</organism>
<dbReference type="Pfam" id="PF00483">
    <property type="entry name" value="NTP_transferase"/>
    <property type="match status" value="1"/>
</dbReference>
<dbReference type="Gene3D" id="3.90.550.10">
    <property type="entry name" value="Spore Coat Polysaccharide Biosynthesis Protein SpsA, Chain A"/>
    <property type="match status" value="1"/>
</dbReference>
<dbReference type="GO" id="GO:0009298">
    <property type="term" value="P:GDP-mannose biosynthetic process"/>
    <property type="evidence" value="ECO:0007669"/>
    <property type="project" value="TreeGrafter"/>
</dbReference>
<dbReference type="InterPro" id="IPR054566">
    <property type="entry name" value="ManC/GMP-like_b-helix"/>
</dbReference>
<dbReference type="PANTHER" id="PTHR46390">
    <property type="entry name" value="MANNOSE-1-PHOSPHATE GUANYLYLTRANSFERASE"/>
    <property type="match status" value="1"/>
</dbReference>
<dbReference type="SUPFAM" id="SSF53448">
    <property type="entry name" value="Nucleotide-diphospho-sugar transferases"/>
    <property type="match status" value="1"/>
</dbReference>
<reference evidence="3" key="1">
    <citation type="journal article" date="2014" name="Front. Microbiol.">
        <title>High frequency of phylogenetically diverse reductive dehalogenase-homologous genes in deep subseafloor sedimentary metagenomes.</title>
        <authorList>
            <person name="Kawai M."/>
            <person name="Futagami T."/>
            <person name="Toyoda A."/>
            <person name="Takaki Y."/>
            <person name="Nishi S."/>
            <person name="Hori S."/>
            <person name="Arai W."/>
            <person name="Tsubouchi T."/>
            <person name="Morono Y."/>
            <person name="Uchiyama I."/>
            <person name="Ito T."/>
            <person name="Fujiyama A."/>
            <person name="Inagaki F."/>
            <person name="Takami H."/>
        </authorList>
    </citation>
    <scope>NUCLEOTIDE SEQUENCE</scope>
    <source>
        <strain evidence="3">Expedition CK06-06</strain>
    </source>
</reference>
<dbReference type="InterPro" id="IPR029044">
    <property type="entry name" value="Nucleotide-diphossugar_trans"/>
</dbReference>
<gene>
    <name evidence="3" type="ORF">S01H1_11565</name>
</gene>
<protein>
    <submittedName>
        <fullName evidence="3">Uncharacterized protein</fullName>
    </submittedName>
</protein>
<evidence type="ECO:0000259" key="2">
    <source>
        <dbReference type="Pfam" id="PF22640"/>
    </source>
</evidence>
<dbReference type="SUPFAM" id="SSF159283">
    <property type="entry name" value="Guanosine diphospho-D-mannose pyrophosphorylase/mannose-6-phosphate isomerase linker domain"/>
    <property type="match status" value="1"/>
</dbReference>
<dbReference type="EMBL" id="BARS01005900">
    <property type="protein sequence ID" value="GAF80378.1"/>
    <property type="molecule type" value="Genomic_DNA"/>
</dbReference>
<dbReference type="AlphaFoldDB" id="X0SH69"/>
<name>X0SH69_9ZZZZ</name>
<sequence length="258" mass="28545">NPSAVLVTLSADHVIRPAAAFRRNAAAAVGAARAADCLVTIGIRPTGPETRFGYIERGKKLSVLRGQNVYQVKRFKEKPHAAAARRYVKNPRYYWNAGIFFWRAEVILDQFRRFLPDHYAKLRRIAAALGTSRQGRVTKRVYPTFKRISIDYGVMEKADDVRVVESTFGWDDVGGFPALAPYLKTDHNGNFVDGRHVGLDSSGNVIVSGGGHTIATVGVNDMVIVHTPDVTLVVPAEKASEVKSLVRKLKKSRWSDLT</sequence>
<dbReference type="GO" id="GO:0004475">
    <property type="term" value="F:mannose-1-phosphate guanylyltransferase (GTP) activity"/>
    <property type="evidence" value="ECO:0007669"/>
    <property type="project" value="TreeGrafter"/>
</dbReference>
<comment type="caution">
    <text evidence="3">The sequence shown here is derived from an EMBL/GenBank/DDBJ whole genome shotgun (WGS) entry which is preliminary data.</text>
</comment>
<dbReference type="Pfam" id="PF22640">
    <property type="entry name" value="ManC_GMP_beta-helix"/>
    <property type="match status" value="1"/>
</dbReference>
<proteinExistence type="predicted"/>
<feature type="non-terminal residue" evidence="3">
    <location>
        <position position="1"/>
    </location>
</feature>
<dbReference type="InterPro" id="IPR005835">
    <property type="entry name" value="NTP_transferase_dom"/>
</dbReference>
<feature type="domain" description="Nucleotidyl transferase" evidence="1">
    <location>
        <begin position="5"/>
        <end position="180"/>
    </location>
</feature>
<accession>X0SH69</accession>
<evidence type="ECO:0000313" key="3">
    <source>
        <dbReference type="EMBL" id="GAF80378.1"/>
    </source>
</evidence>
<dbReference type="InterPro" id="IPR051161">
    <property type="entry name" value="Mannose-6P_isomerase_type2"/>
</dbReference>
<dbReference type="PANTHER" id="PTHR46390:SF1">
    <property type="entry name" value="MANNOSE-1-PHOSPHATE GUANYLYLTRANSFERASE"/>
    <property type="match status" value="1"/>
</dbReference>